<evidence type="ECO:0000313" key="1">
    <source>
        <dbReference type="EMBL" id="EUC33849.1"/>
    </source>
</evidence>
<dbReference type="OrthoDB" id="3755437at2759"/>
<dbReference type="RefSeq" id="XP_007711872.1">
    <property type="nucleotide sequence ID" value="XM_007713682.1"/>
</dbReference>
<dbReference type="AlphaFoldDB" id="W6YEC1"/>
<organism evidence="1 2">
    <name type="scientific">Cochliobolus carbonum (strain 26-R-13)</name>
    <name type="common">Maize leaf spot fungus</name>
    <name type="synonym">Bipolaris zeicola</name>
    <dbReference type="NCBI Taxonomy" id="930089"/>
    <lineage>
        <taxon>Eukaryota</taxon>
        <taxon>Fungi</taxon>
        <taxon>Dikarya</taxon>
        <taxon>Ascomycota</taxon>
        <taxon>Pezizomycotina</taxon>
        <taxon>Dothideomycetes</taxon>
        <taxon>Pleosporomycetidae</taxon>
        <taxon>Pleosporales</taxon>
        <taxon>Pleosporineae</taxon>
        <taxon>Pleosporaceae</taxon>
        <taxon>Bipolaris</taxon>
    </lineage>
</organism>
<proteinExistence type="predicted"/>
<keyword evidence="2" id="KW-1185">Reference proteome</keyword>
<sequence>MAKLAKDPGINDTVASAPVYQATPGNIPQEIWGLILSFVDDEFTLWVTCRQVSRVFRTEAECEFALTQLPKLSFYLSASCNYSITEHTHCYRCEIFTESLQCFLQDSQEVIYKIKIDSCLCDIDNNGRPIAGNYSGNHSSLRETVTGLLAYRFPHDIMPQFKRHIHRVELGYYFNDTPLKYTSLDFDNLTLAFRWKPFMNDFFKNISYIQKRTQITTPIGCLAEESLDQLFERIAANPEFERKMLDDWPLDYGEEENQYFYEAYVDRVRHTYPEGLVKIMFLSYPVRITIMKLNKTIEAWFRKLRRFLTRRPDPNIPIPKNTDALFKELFMYPGMSRPRGMKHLISVEVSRMVRLNRWNRNWKILREYKRKHNIM</sequence>
<reference evidence="1 2" key="1">
    <citation type="journal article" date="2013" name="PLoS Genet.">
        <title>Comparative genome structure, secondary metabolite, and effector coding capacity across Cochliobolus pathogens.</title>
        <authorList>
            <person name="Condon B.J."/>
            <person name="Leng Y."/>
            <person name="Wu D."/>
            <person name="Bushley K.E."/>
            <person name="Ohm R.A."/>
            <person name="Otillar R."/>
            <person name="Martin J."/>
            <person name="Schackwitz W."/>
            <person name="Grimwood J."/>
            <person name="MohdZainudin N."/>
            <person name="Xue C."/>
            <person name="Wang R."/>
            <person name="Manning V.A."/>
            <person name="Dhillon B."/>
            <person name="Tu Z.J."/>
            <person name="Steffenson B.J."/>
            <person name="Salamov A."/>
            <person name="Sun H."/>
            <person name="Lowry S."/>
            <person name="LaButti K."/>
            <person name="Han J."/>
            <person name="Copeland A."/>
            <person name="Lindquist E."/>
            <person name="Barry K."/>
            <person name="Schmutz J."/>
            <person name="Baker S.E."/>
            <person name="Ciuffetti L.M."/>
            <person name="Grigoriev I.V."/>
            <person name="Zhong S."/>
            <person name="Turgeon B.G."/>
        </authorList>
    </citation>
    <scope>NUCLEOTIDE SEQUENCE [LARGE SCALE GENOMIC DNA]</scope>
    <source>
        <strain evidence="1 2">26-R-13</strain>
    </source>
</reference>
<dbReference type="EMBL" id="KI964602">
    <property type="protein sequence ID" value="EUC33849.1"/>
    <property type="molecule type" value="Genomic_DNA"/>
</dbReference>
<name>W6YEC1_COCC2</name>
<evidence type="ECO:0000313" key="2">
    <source>
        <dbReference type="Proteomes" id="UP000053841"/>
    </source>
</evidence>
<evidence type="ECO:0008006" key="3">
    <source>
        <dbReference type="Google" id="ProtNLM"/>
    </source>
</evidence>
<protein>
    <recommendedName>
        <fullName evidence="3">F-box domain-containing protein</fullName>
    </recommendedName>
</protein>
<gene>
    <name evidence="1" type="ORF">COCCADRAFT_94926</name>
</gene>
<accession>W6YEC1</accession>
<dbReference type="GeneID" id="19153849"/>
<dbReference type="Proteomes" id="UP000053841">
    <property type="component" value="Unassembled WGS sequence"/>
</dbReference>
<dbReference type="HOGENOM" id="CLU_808943_0_0_1"/>
<dbReference type="KEGG" id="bze:COCCADRAFT_94926"/>